<dbReference type="EMBL" id="LUKY01000033">
    <property type="protein sequence ID" value="OIZ94218.1"/>
    <property type="molecule type" value="Genomic_DNA"/>
</dbReference>
<dbReference type="PANTHER" id="PTHR12526">
    <property type="entry name" value="GLYCOSYLTRANSFERASE"/>
    <property type="match status" value="1"/>
</dbReference>
<name>A0A1J8NH30_9COXI</name>
<dbReference type="GO" id="GO:1901135">
    <property type="term" value="P:carbohydrate derivative metabolic process"/>
    <property type="evidence" value="ECO:0007669"/>
    <property type="project" value="UniProtKB-ARBA"/>
</dbReference>
<gene>
    <name evidence="2" type="ORF">A1D18_05020</name>
</gene>
<feature type="domain" description="Glycosyl transferase family 1" evidence="1">
    <location>
        <begin position="158"/>
        <end position="324"/>
    </location>
</feature>
<dbReference type="Pfam" id="PF00534">
    <property type="entry name" value="Glycos_transf_1"/>
    <property type="match status" value="1"/>
</dbReference>
<dbReference type="PANTHER" id="PTHR12526:SF630">
    <property type="entry name" value="GLYCOSYLTRANSFERASE"/>
    <property type="match status" value="1"/>
</dbReference>
<evidence type="ECO:0000313" key="2">
    <source>
        <dbReference type="EMBL" id="OIZ94218.1"/>
    </source>
</evidence>
<dbReference type="CDD" id="cd03801">
    <property type="entry name" value="GT4_PimA-like"/>
    <property type="match status" value="1"/>
</dbReference>
<dbReference type="SUPFAM" id="SSF53756">
    <property type="entry name" value="UDP-Glycosyltransferase/glycogen phosphorylase"/>
    <property type="match status" value="2"/>
</dbReference>
<keyword evidence="3" id="KW-1185">Reference proteome</keyword>
<dbReference type="GO" id="GO:0016757">
    <property type="term" value="F:glycosyltransferase activity"/>
    <property type="evidence" value="ECO:0007669"/>
    <property type="project" value="InterPro"/>
</dbReference>
<dbReference type="STRING" id="1225476.A1D18_05020"/>
<organism evidence="2 3">
    <name type="scientific">Candidatus Rickettsiella isopodorum</name>
    <dbReference type="NCBI Taxonomy" id="1225476"/>
    <lineage>
        <taxon>Bacteria</taxon>
        <taxon>Pseudomonadati</taxon>
        <taxon>Pseudomonadota</taxon>
        <taxon>Gammaproteobacteria</taxon>
        <taxon>Legionellales</taxon>
        <taxon>Coxiellaceae</taxon>
        <taxon>Rickettsiella</taxon>
    </lineage>
</organism>
<reference evidence="2 3" key="1">
    <citation type="submission" date="2016-03" db="EMBL/GenBank/DDBJ databases">
        <title>Comparative genomics of Rickettsiella.</title>
        <authorList>
            <person name="Chandler C."/>
            <person name="Wang Y."/>
        </authorList>
    </citation>
    <scope>NUCLEOTIDE SEQUENCE [LARGE SCALE GENOMIC DNA]</scope>
    <source>
        <strain evidence="2 3">RCFS May 2013</strain>
    </source>
</reference>
<evidence type="ECO:0000313" key="3">
    <source>
        <dbReference type="Proteomes" id="UP000183924"/>
    </source>
</evidence>
<dbReference type="InterPro" id="IPR001296">
    <property type="entry name" value="Glyco_trans_1"/>
</dbReference>
<sequence>MNYLGTEFYNGGAERYMLDLAKLLLEQGYTVYCVQYALDRPWIRNYYGLTIIGLPSIAKPILFRWCVSQLTQGVALVISSPFNLVTKENAKKIIGISHGIFWDHPTLNEQATNILQSINPLDRLVTVDTATLNVIRSQQIKNLNKVVFIPNYVDRKKFFPAKYISKNERLVILYPRRLYTPRGFWLVRTLIPKLLHEFDDISFLFCGKAENTEMKAIKVLIQRYGDKVKHRVCSPDAMGAVYRQADIVLIPTLHSEGTSMSLIEAMASKKAIIATYVGGLTDLISDRFNGLMVYPGNKEELYQAIKAFIINKDLRDEMAKNAYEKSLAFDISLWKEKWLRVLGPLLNERKTKLNPISRRISELSLVHMHTLGITFDMMVQRPQQLFKALSLLGAKCFFLEDKPGDQQHMVNKNLIISGREAHVDFSGMIAYTYFASNYAHIKNNKPQWLIYDVLDTPTIHNCSDYLKNHDSMLVAADMILTSSQLLYQQYRHKFSEKIIKYIPNAATPSDWISGNACKPIDFPRYANKTIGYYGALAEWFDFSLLDKLCLDFPTCQLLLIGPCRENYSEYKQLSSLLEKHSNLFYLGLKKYTDLANYAHYFDVGIIPHVDQHKVTQASSQVKLYEYMNVGMPIVSSDIPECRQYQSAQIAKSHDEFLALVRRSLNLPKEDTYFKIMKKEAKENTWQVRANCLIEAIYEHFSIE</sequence>
<protein>
    <recommendedName>
        <fullName evidence="1">Glycosyl transferase family 1 domain-containing protein</fullName>
    </recommendedName>
</protein>
<dbReference type="AlphaFoldDB" id="A0A1J8NH30"/>
<dbReference type="RefSeq" id="WP_071662714.1">
    <property type="nucleotide sequence ID" value="NZ_LUKY01000033.1"/>
</dbReference>
<evidence type="ECO:0000259" key="1">
    <source>
        <dbReference type="Pfam" id="PF00534"/>
    </source>
</evidence>
<proteinExistence type="predicted"/>
<dbReference type="Proteomes" id="UP000183924">
    <property type="component" value="Unassembled WGS sequence"/>
</dbReference>
<comment type="caution">
    <text evidence="2">The sequence shown here is derived from an EMBL/GenBank/DDBJ whole genome shotgun (WGS) entry which is preliminary data.</text>
</comment>
<dbReference type="Gene3D" id="3.40.50.2000">
    <property type="entry name" value="Glycogen Phosphorylase B"/>
    <property type="match status" value="3"/>
</dbReference>
<accession>A0A1J8NH30</accession>